<dbReference type="Gene3D" id="3.30.930.30">
    <property type="match status" value="1"/>
</dbReference>
<name>A0A2S1FID1_9BURK</name>
<evidence type="ECO:0000313" key="2">
    <source>
        <dbReference type="EMBL" id="AWD72275.1"/>
    </source>
</evidence>
<sequence length="367" mass="41387">MAGYQFIHVEMYARSASKLTGKARAVKGKTRKSSTEDKAWTARQIVAEVRREVGQFSPHITPQRPEPLFGSVDTLAADLDALDLHPPKGQRKDTPIMLAGVVSSSWPPDDPRSLEWRMDALTYLCDTFGSNLRAVVAHNDEKHDHMHFYVLQPDLKPVKGLHPGHIARKLAADAGEDAKAQTEAYNSAMKALQDDYFNKVAKRHGQARIGPRRERLGRMEWMERKAQAELIAEVLQTTEMDRAAAAIAVEVARKDADQVIRSAKAASTVVKEEAAASLLEVQKQRKDLTELKEDLDRSREKQLLERKAFEEEVGLFRKMVSQIFSRLPQLERRELEPFLSAYDRAKEAILAVRDRFTGTKKALEPSP</sequence>
<feature type="coiled-coil region" evidence="1">
    <location>
        <begin position="271"/>
        <end position="312"/>
    </location>
</feature>
<gene>
    <name evidence="2" type="ORF">pH8NP1_p014</name>
</gene>
<evidence type="ECO:0000256" key="1">
    <source>
        <dbReference type="SAM" id="Coils"/>
    </source>
</evidence>
<keyword evidence="1" id="KW-0175">Coiled coil</keyword>
<dbReference type="EMBL" id="MG869621">
    <property type="protein sequence ID" value="AWD72275.1"/>
    <property type="molecule type" value="Genomic_DNA"/>
</dbReference>
<dbReference type="RefSeq" id="WP_181374950.1">
    <property type="nucleotide sequence ID" value="NZ_MG869621.1"/>
</dbReference>
<proteinExistence type="predicted"/>
<organism evidence="2">
    <name type="scientific">Polaromonas sp. H8N</name>
    <dbReference type="NCBI Taxonomy" id="1840297"/>
    <lineage>
        <taxon>Bacteria</taxon>
        <taxon>Pseudomonadati</taxon>
        <taxon>Pseudomonadota</taxon>
        <taxon>Betaproteobacteria</taxon>
        <taxon>Burkholderiales</taxon>
        <taxon>Comamonadaceae</taxon>
        <taxon>Polaromonas</taxon>
    </lineage>
</organism>
<protein>
    <recommendedName>
        <fullName evidence="3">Plasmid recombination enzyme</fullName>
    </recommendedName>
</protein>
<keyword evidence="2" id="KW-0614">Plasmid</keyword>
<geneLocation type="plasmid" evidence="2">
    <name>pH8NP1</name>
</geneLocation>
<dbReference type="AlphaFoldDB" id="A0A2S1FID1"/>
<accession>A0A2S1FID1</accession>
<evidence type="ECO:0008006" key="3">
    <source>
        <dbReference type="Google" id="ProtNLM"/>
    </source>
</evidence>
<reference evidence="2" key="1">
    <citation type="submission" date="2018-01" db="EMBL/GenBank/DDBJ databases">
        <title>Plasmids of psychrophilic Polaromonas spp. isolated from Arctic and Antarctic glaciers.</title>
        <authorList>
            <person name="Dziewit L."/>
            <person name="Ciok A."/>
        </authorList>
    </citation>
    <scope>NUCLEOTIDE SEQUENCE</scope>
    <source>
        <plasmid evidence="2">pH8NP1</plasmid>
    </source>
</reference>